<comment type="caution">
    <text evidence="4">The sequence shown here is derived from an EMBL/GenBank/DDBJ whole genome shotgun (WGS) entry which is preliminary data.</text>
</comment>
<dbReference type="EMBL" id="NKYE01000018">
    <property type="protein sequence ID" value="OZM70728.1"/>
    <property type="molecule type" value="Genomic_DNA"/>
</dbReference>
<evidence type="ECO:0000256" key="2">
    <source>
        <dbReference type="SAM" id="MobiDB-lite"/>
    </source>
</evidence>
<dbReference type="Pfam" id="PF00437">
    <property type="entry name" value="T2SSE"/>
    <property type="match status" value="1"/>
</dbReference>
<evidence type="ECO:0000313" key="5">
    <source>
        <dbReference type="Proteomes" id="UP000242444"/>
    </source>
</evidence>
<feature type="domain" description="Bacterial type II secretion system protein E" evidence="3">
    <location>
        <begin position="207"/>
        <end position="417"/>
    </location>
</feature>
<dbReference type="InterPro" id="IPR027417">
    <property type="entry name" value="P-loop_NTPase"/>
</dbReference>
<dbReference type="InterPro" id="IPR050921">
    <property type="entry name" value="T4SS_GSP_E_ATPase"/>
</dbReference>
<dbReference type="Gene3D" id="3.30.450.380">
    <property type="match status" value="1"/>
</dbReference>
<dbReference type="InterPro" id="IPR001482">
    <property type="entry name" value="T2SS/T4SS_dom"/>
</dbReference>
<keyword evidence="5" id="KW-1185">Reference proteome</keyword>
<evidence type="ECO:0000313" key="4">
    <source>
        <dbReference type="EMBL" id="OZM70728.1"/>
    </source>
</evidence>
<feature type="region of interest" description="Disordered" evidence="2">
    <location>
        <begin position="1"/>
        <end position="47"/>
    </location>
</feature>
<dbReference type="PANTHER" id="PTHR30486:SF6">
    <property type="entry name" value="TYPE IV PILUS RETRACTATION ATPASE PILT"/>
    <property type="match status" value="1"/>
</dbReference>
<dbReference type="CDD" id="cd01130">
    <property type="entry name" value="VirB11-like_ATPase"/>
    <property type="match status" value="1"/>
</dbReference>
<name>A0A263CXR4_9PSEU</name>
<protein>
    <submittedName>
        <fullName evidence="4">Secretion system protein E</fullName>
    </submittedName>
</protein>
<comment type="similarity">
    <text evidence="1">Belongs to the GSP E family.</text>
</comment>
<dbReference type="Proteomes" id="UP000242444">
    <property type="component" value="Unassembled WGS sequence"/>
</dbReference>
<evidence type="ECO:0000256" key="1">
    <source>
        <dbReference type="ARBA" id="ARBA00006611"/>
    </source>
</evidence>
<accession>A0A263CXR4</accession>
<dbReference type="GO" id="GO:0016887">
    <property type="term" value="F:ATP hydrolysis activity"/>
    <property type="evidence" value="ECO:0007669"/>
    <property type="project" value="InterPro"/>
</dbReference>
<dbReference type="SUPFAM" id="SSF52540">
    <property type="entry name" value="P-loop containing nucleoside triphosphate hydrolases"/>
    <property type="match status" value="1"/>
</dbReference>
<evidence type="ECO:0000259" key="3">
    <source>
        <dbReference type="Pfam" id="PF00437"/>
    </source>
</evidence>
<dbReference type="Gene3D" id="3.40.50.300">
    <property type="entry name" value="P-loop containing nucleotide triphosphate hydrolases"/>
    <property type="match status" value="1"/>
</dbReference>
<organism evidence="4 5">
    <name type="scientific">Amycolatopsis antarctica</name>
    <dbReference type="NCBI Taxonomy" id="1854586"/>
    <lineage>
        <taxon>Bacteria</taxon>
        <taxon>Bacillati</taxon>
        <taxon>Actinomycetota</taxon>
        <taxon>Actinomycetes</taxon>
        <taxon>Pseudonocardiales</taxon>
        <taxon>Pseudonocardiaceae</taxon>
        <taxon>Amycolatopsis</taxon>
    </lineage>
</organism>
<dbReference type="InParanoid" id="A0A263CXR4"/>
<reference evidence="4 5" key="1">
    <citation type="submission" date="2017-07" db="EMBL/GenBank/DDBJ databases">
        <title>Amycolatopsis antarcticus sp. nov., isolated from the surface of an Antarcticus brown macroalga.</title>
        <authorList>
            <person name="Wang J."/>
            <person name="Leiva S."/>
            <person name="Huang J."/>
            <person name="Huang Y."/>
        </authorList>
    </citation>
    <scope>NUCLEOTIDE SEQUENCE [LARGE SCALE GENOMIC DNA]</scope>
    <source>
        <strain evidence="4 5">AU-G6</strain>
    </source>
</reference>
<sequence>MTLPHNGYRLPNGPTSYPHPVPLASPHDGVTSVSGRPPQAFGQPQGRTLDEQLDSHAVREIRESVAARLERVAAGETHLDTPLSAEEQQTRMRAYVAEEVASWVQRRATAGQAPLSVEAERRLTRAVVAALSGLGALEELLEREDVENIHVHGCDRVLLELADGSIEPWPQPVADTDAELVEMLAAMFARQGQTSREFNAGRPLGNLRIGAGGPLGARVAAVMEVSDRPRVAIRRHRLVDVTLDDLVANGTLDPVIASFLRAAVRAGCNVIVSGGPAAGKTTLLRALCTEIPDYEHVVTVEEEYELGLHIGARPLVTPLEARPANSEGIGEISLDDLLKQTLRHSPSRVIVGEVRAGEVTAMLRALGNGATGGMCTLHATNASAVFDRIGALGQLATPPLAIEAAHQWTASAIDLVVHVARTDHIHLGAHHRQRFVSEVMEVGPVGDSGRPDTTRVFAPRPADGRAVPAYAPSRDLLERLERHGFDRAQLDTAGTGAGAGNITGFPEGGRR</sequence>
<feature type="region of interest" description="Disordered" evidence="2">
    <location>
        <begin position="490"/>
        <end position="511"/>
    </location>
</feature>
<dbReference type="OrthoDB" id="9810761at2"/>
<gene>
    <name evidence="4" type="ORF">CFN78_23985</name>
</gene>
<proteinExistence type="inferred from homology"/>
<dbReference type="PANTHER" id="PTHR30486">
    <property type="entry name" value="TWITCHING MOTILITY PROTEIN PILT"/>
    <property type="match status" value="1"/>
</dbReference>
<dbReference type="AlphaFoldDB" id="A0A263CXR4"/>